<gene>
    <name evidence="7" type="ORF">MSSAC_1885</name>
</gene>
<evidence type="ECO:0000313" key="7">
    <source>
        <dbReference type="EMBL" id="AKB36475.1"/>
    </source>
</evidence>
<evidence type="ECO:0000256" key="1">
    <source>
        <dbReference type="ARBA" id="ARBA00004141"/>
    </source>
</evidence>
<evidence type="ECO:0000256" key="2">
    <source>
        <dbReference type="ARBA" id="ARBA00022692"/>
    </source>
</evidence>
<sequence length="199" mass="21953">MAKLDKFCDDFILNLYVFHSRVVMEYIKTWKEVILKPAEFYRKMPATGGYAEPLTFAAINYVISWLLSVLASFSLLTIYGSESRYSDFGILSALLGAILLAIFASLILLAPIANFFYKATGGTGNLEGTLRLSLYASAALIFPAVPLIAPVALIYELYLLIVGGTIVHTVSMNKSMRIIFLSFSLSTGFVWITLSSFAQ</sequence>
<proteinExistence type="predicted"/>
<name>A0A0E3PN68_9EURY</name>
<evidence type="ECO:0000256" key="4">
    <source>
        <dbReference type="ARBA" id="ARBA00023136"/>
    </source>
</evidence>
<accession>A0A0E3PN68</accession>
<comment type="subcellular location">
    <subcellularLocation>
        <location evidence="1">Membrane</location>
        <topology evidence="1">Multi-pass membrane protein</topology>
    </subcellularLocation>
</comment>
<dbReference type="Pfam" id="PF04893">
    <property type="entry name" value="Yip1"/>
    <property type="match status" value="1"/>
</dbReference>
<dbReference type="GeneID" id="24871493"/>
<dbReference type="InterPro" id="IPR006977">
    <property type="entry name" value="Yip1_dom"/>
</dbReference>
<dbReference type="EMBL" id="CP009508">
    <property type="protein sequence ID" value="AKB36475.1"/>
    <property type="molecule type" value="Genomic_DNA"/>
</dbReference>
<keyword evidence="4 5" id="KW-0472">Membrane</keyword>
<dbReference type="GO" id="GO:0016020">
    <property type="term" value="C:membrane"/>
    <property type="evidence" value="ECO:0007669"/>
    <property type="project" value="UniProtKB-SubCell"/>
</dbReference>
<dbReference type="RefSeq" id="WP_156157351.1">
    <property type="nucleotide sequence ID" value="NZ_CP009508.1"/>
</dbReference>
<feature type="transmembrane region" description="Helical" evidence="5">
    <location>
        <begin position="178"/>
        <end position="198"/>
    </location>
</feature>
<keyword evidence="2 5" id="KW-0812">Transmembrane</keyword>
<organism evidence="7 8">
    <name type="scientific">Methanosarcina siciliae C2J</name>
    <dbReference type="NCBI Taxonomy" id="1434118"/>
    <lineage>
        <taxon>Archaea</taxon>
        <taxon>Methanobacteriati</taxon>
        <taxon>Methanobacteriota</taxon>
        <taxon>Stenosarchaea group</taxon>
        <taxon>Methanomicrobia</taxon>
        <taxon>Methanosarcinales</taxon>
        <taxon>Methanosarcinaceae</taxon>
        <taxon>Methanosarcina</taxon>
    </lineage>
</organism>
<feature type="transmembrane region" description="Helical" evidence="5">
    <location>
        <begin position="132"/>
        <end position="158"/>
    </location>
</feature>
<feature type="transmembrane region" description="Helical" evidence="5">
    <location>
        <begin position="54"/>
        <end position="76"/>
    </location>
</feature>
<dbReference type="AlphaFoldDB" id="A0A0E3PN68"/>
<keyword evidence="3 5" id="KW-1133">Transmembrane helix</keyword>
<feature type="domain" description="Yip1" evidence="6">
    <location>
        <begin position="31"/>
        <end position="192"/>
    </location>
</feature>
<protein>
    <recommendedName>
        <fullName evidence="6">Yip1 domain-containing protein</fullName>
    </recommendedName>
</protein>
<evidence type="ECO:0000259" key="6">
    <source>
        <dbReference type="Pfam" id="PF04893"/>
    </source>
</evidence>
<dbReference type="KEGG" id="msj:MSSAC_1885"/>
<evidence type="ECO:0000313" key="8">
    <source>
        <dbReference type="Proteomes" id="UP000033123"/>
    </source>
</evidence>
<dbReference type="Proteomes" id="UP000033123">
    <property type="component" value="Chromosome"/>
</dbReference>
<dbReference type="PATRIC" id="fig|1434118.4.peg.2402"/>
<dbReference type="HOGENOM" id="CLU_118418_0_0_2"/>
<evidence type="ECO:0000256" key="5">
    <source>
        <dbReference type="SAM" id="Phobius"/>
    </source>
</evidence>
<evidence type="ECO:0000256" key="3">
    <source>
        <dbReference type="ARBA" id="ARBA00022989"/>
    </source>
</evidence>
<reference evidence="7 8" key="1">
    <citation type="submission" date="2014-07" db="EMBL/GenBank/DDBJ databases">
        <title>Methanogenic archaea and the global carbon cycle.</title>
        <authorList>
            <person name="Henriksen J.R."/>
            <person name="Luke J."/>
            <person name="Reinhart S."/>
            <person name="Benedict M.N."/>
            <person name="Youngblut N.D."/>
            <person name="Metcalf M.E."/>
            <person name="Whitaker R.J."/>
            <person name="Metcalf W.W."/>
        </authorList>
    </citation>
    <scope>NUCLEOTIDE SEQUENCE [LARGE SCALE GENOMIC DNA]</scope>
    <source>
        <strain evidence="7 8">C2J</strain>
    </source>
</reference>
<feature type="transmembrane region" description="Helical" evidence="5">
    <location>
        <begin position="88"/>
        <end position="112"/>
    </location>
</feature>